<accession>A0A6A8D6E0</accession>
<dbReference type="AlphaFoldDB" id="A0A6A8D6E0"/>
<evidence type="ECO:0000313" key="2">
    <source>
        <dbReference type="Proteomes" id="UP000430985"/>
    </source>
</evidence>
<dbReference type="Proteomes" id="UP000430985">
    <property type="component" value="Unassembled WGS sequence"/>
</dbReference>
<sequence>MSKDISANRIVEDLWKTLNNSEKDGVDSLNFNVFFAEEHLHDYGSMEDSKEIILQKSELLEYIKVKEDTFKLDKDIFLNENDKVVEVPVYIGSNLRPFISHYRFSKNEYVQDSKQHLKYKISQLSLGPVIQLLMKKQANFAYSRLVRGMSRPWVFRSKPELNIRINKELPTNKDEMKESLLDELLNPRLPLFVIKIVEQYDLKEAEFYKNYVNSLVFHMNLVNYRRNSYRTVEDLSDYLEGRASIPQTVKKEFSVPKLNYDKELTDLYSAGNWTDNPFTAFINYYQIIEYFFNKIPDDRLFEVVQSRLTSPLFSYNNRVDVMKLATKIYNLRQNDMNELNSLKIVLDHFLDIERLKKLLREEDIQNCANIVPGFISGNKKKQVCFNINNFNNDRSSNIDRLAHRIYSIRNSLVHNKEGNQNSYNPQHHYKMLLKEVPLMKAIASIIIINCGEVF</sequence>
<reference evidence="1 2" key="1">
    <citation type="submission" date="2019-11" db="EMBL/GenBank/DDBJ databases">
        <title>Draft genome sequence of 12 host-associated Lactobacillus reuteri rodent strains.</title>
        <authorList>
            <person name="Zhang S."/>
            <person name="Ozcam M."/>
            <person name="Van Pijkeren J.P."/>
        </authorList>
    </citation>
    <scope>NUCLEOTIDE SEQUENCE [LARGE SCALE GENOMIC DNA]</scope>
    <source>
        <strain evidence="1 2">Rat19</strain>
    </source>
</reference>
<organism evidence="1 2">
    <name type="scientific">Limosilactobacillus reuteri</name>
    <name type="common">Lactobacillus reuteri</name>
    <dbReference type="NCBI Taxonomy" id="1598"/>
    <lineage>
        <taxon>Bacteria</taxon>
        <taxon>Bacillati</taxon>
        <taxon>Bacillota</taxon>
        <taxon>Bacilli</taxon>
        <taxon>Lactobacillales</taxon>
        <taxon>Lactobacillaceae</taxon>
        <taxon>Limosilactobacillus</taxon>
    </lineage>
</organism>
<gene>
    <name evidence="1" type="ORF">GIX83_05585</name>
</gene>
<dbReference type="RefSeq" id="WP_153702299.1">
    <property type="nucleotide sequence ID" value="NZ_WJNE01000014.1"/>
</dbReference>
<name>A0A6A8D6E0_LIMRT</name>
<evidence type="ECO:0000313" key="1">
    <source>
        <dbReference type="EMBL" id="MRG69310.1"/>
    </source>
</evidence>
<proteinExistence type="predicted"/>
<comment type="caution">
    <text evidence="1">The sequence shown here is derived from an EMBL/GenBank/DDBJ whole genome shotgun (WGS) entry which is preliminary data.</text>
</comment>
<protein>
    <submittedName>
        <fullName evidence="1">Uncharacterized protein</fullName>
    </submittedName>
</protein>
<dbReference type="EMBL" id="WJNE01000014">
    <property type="protein sequence ID" value="MRG69310.1"/>
    <property type="molecule type" value="Genomic_DNA"/>
</dbReference>